<dbReference type="Proteomes" id="UP000634136">
    <property type="component" value="Unassembled WGS sequence"/>
</dbReference>
<reference evidence="1" key="1">
    <citation type="submission" date="2020-09" db="EMBL/GenBank/DDBJ databases">
        <title>Genome-Enabled Discovery of Anthraquinone Biosynthesis in Senna tora.</title>
        <authorList>
            <person name="Kang S.-H."/>
            <person name="Pandey R.P."/>
            <person name="Lee C.-M."/>
            <person name="Sim J.-S."/>
            <person name="Jeong J.-T."/>
            <person name="Choi B.-S."/>
            <person name="Jung M."/>
            <person name="Ginzburg D."/>
            <person name="Zhao K."/>
            <person name="Won S.Y."/>
            <person name="Oh T.-J."/>
            <person name="Yu Y."/>
            <person name="Kim N.-H."/>
            <person name="Lee O.R."/>
            <person name="Lee T.-H."/>
            <person name="Bashyal P."/>
            <person name="Kim T.-S."/>
            <person name="Lee W.-H."/>
            <person name="Kawkins C."/>
            <person name="Kim C.-K."/>
            <person name="Kim J.S."/>
            <person name="Ahn B.O."/>
            <person name="Rhee S.Y."/>
            <person name="Sohng J.K."/>
        </authorList>
    </citation>
    <scope>NUCLEOTIDE SEQUENCE</scope>
    <source>
        <tissue evidence="1">Leaf</tissue>
    </source>
</reference>
<dbReference type="AlphaFoldDB" id="A0A834X6X6"/>
<evidence type="ECO:0000313" key="1">
    <source>
        <dbReference type="EMBL" id="KAF7839030.1"/>
    </source>
</evidence>
<comment type="caution">
    <text evidence="1">The sequence shown here is derived from an EMBL/GenBank/DDBJ whole genome shotgun (WGS) entry which is preliminary data.</text>
</comment>
<accession>A0A834X6X6</accession>
<protein>
    <submittedName>
        <fullName evidence="1">Uncharacterized protein</fullName>
    </submittedName>
</protein>
<gene>
    <name evidence="1" type="ORF">G2W53_007512</name>
</gene>
<name>A0A834X6X6_9FABA</name>
<keyword evidence="2" id="KW-1185">Reference proteome</keyword>
<proteinExistence type="predicted"/>
<dbReference type="EMBL" id="JAAIUW010000003">
    <property type="protein sequence ID" value="KAF7839030.1"/>
    <property type="molecule type" value="Genomic_DNA"/>
</dbReference>
<sequence length="189" mass="20774">MHSFGLNPTTNLPGALTISSQCYFNNFPMQFIYYNHTDVARARSSNQSSQTPHMSYITNTSHSYAQGMPFNTLSSSNVTNSLSNSPPFVFKDISNTIGVKFDLSSSSNVAPSTIAKGLEDAFIRSSKQSSSKKHRKNLSESLARRQGRVALSTLFDVNDIRNSIEDLQSNAIQTDTDVLESASYIINEG</sequence>
<evidence type="ECO:0000313" key="2">
    <source>
        <dbReference type="Proteomes" id="UP000634136"/>
    </source>
</evidence>
<organism evidence="1 2">
    <name type="scientific">Senna tora</name>
    <dbReference type="NCBI Taxonomy" id="362788"/>
    <lineage>
        <taxon>Eukaryota</taxon>
        <taxon>Viridiplantae</taxon>
        <taxon>Streptophyta</taxon>
        <taxon>Embryophyta</taxon>
        <taxon>Tracheophyta</taxon>
        <taxon>Spermatophyta</taxon>
        <taxon>Magnoliopsida</taxon>
        <taxon>eudicotyledons</taxon>
        <taxon>Gunneridae</taxon>
        <taxon>Pentapetalae</taxon>
        <taxon>rosids</taxon>
        <taxon>fabids</taxon>
        <taxon>Fabales</taxon>
        <taxon>Fabaceae</taxon>
        <taxon>Caesalpinioideae</taxon>
        <taxon>Cassia clade</taxon>
        <taxon>Senna</taxon>
    </lineage>
</organism>